<comment type="similarity">
    <text evidence="1">Belongs to the UPF0065 (bug) family.</text>
</comment>
<evidence type="ECO:0000256" key="2">
    <source>
        <dbReference type="SAM" id="SignalP"/>
    </source>
</evidence>
<dbReference type="PANTHER" id="PTHR42928">
    <property type="entry name" value="TRICARBOXYLATE-BINDING PROTEIN"/>
    <property type="match status" value="1"/>
</dbReference>
<dbReference type="PIRSF" id="PIRSF017082">
    <property type="entry name" value="YflP"/>
    <property type="match status" value="1"/>
</dbReference>
<comment type="caution">
    <text evidence="3">The sequence shown here is derived from an EMBL/GenBank/DDBJ whole genome shotgun (WGS) entry which is preliminary data.</text>
</comment>
<name>A0A512DPR6_9PROT</name>
<dbReference type="Proteomes" id="UP000321523">
    <property type="component" value="Unassembled WGS sequence"/>
</dbReference>
<evidence type="ECO:0000256" key="1">
    <source>
        <dbReference type="ARBA" id="ARBA00006987"/>
    </source>
</evidence>
<organism evidence="3 4">
    <name type="scientific">Skermanella aerolata</name>
    <dbReference type="NCBI Taxonomy" id="393310"/>
    <lineage>
        <taxon>Bacteria</taxon>
        <taxon>Pseudomonadati</taxon>
        <taxon>Pseudomonadota</taxon>
        <taxon>Alphaproteobacteria</taxon>
        <taxon>Rhodospirillales</taxon>
        <taxon>Azospirillaceae</taxon>
        <taxon>Skermanella</taxon>
    </lineage>
</organism>
<dbReference type="InterPro" id="IPR042100">
    <property type="entry name" value="Bug_dom1"/>
</dbReference>
<evidence type="ECO:0000313" key="3">
    <source>
        <dbReference type="EMBL" id="GEO38471.1"/>
    </source>
</evidence>
<keyword evidence="4" id="KW-1185">Reference proteome</keyword>
<feature type="chain" id="PRO_5022079974" evidence="2">
    <location>
        <begin position="24"/>
        <end position="330"/>
    </location>
</feature>
<dbReference type="PANTHER" id="PTHR42928:SF1">
    <property type="entry name" value="BLR4371 PROTEIN"/>
    <property type="match status" value="1"/>
</dbReference>
<feature type="signal peptide" evidence="2">
    <location>
        <begin position="1"/>
        <end position="23"/>
    </location>
</feature>
<dbReference type="RefSeq" id="WP_044433379.1">
    <property type="nucleotide sequence ID" value="NZ_BJYZ01000011.1"/>
</dbReference>
<dbReference type="EMBL" id="BJYZ01000011">
    <property type="protein sequence ID" value="GEO38471.1"/>
    <property type="molecule type" value="Genomic_DNA"/>
</dbReference>
<dbReference type="AlphaFoldDB" id="A0A512DPR6"/>
<accession>A0A512DPR6</accession>
<evidence type="ECO:0000313" key="4">
    <source>
        <dbReference type="Proteomes" id="UP000321523"/>
    </source>
</evidence>
<reference evidence="3 4" key="1">
    <citation type="submission" date="2019-07" db="EMBL/GenBank/DDBJ databases">
        <title>Whole genome shotgun sequence of Skermanella aerolata NBRC 106429.</title>
        <authorList>
            <person name="Hosoyama A."/>
            <person name="Uohara A."/>
            <person name="Ohji S."/>
            <person name="Ichikawa N."/>
        </authorList>
    </citation>
    <scope>NUCLEOTIDE SEQUENCE [LARGE SCALE GENOMIC DNA]</scope>
    <source>
        <strain evidence="3 4">NBRC 106429</strain>
    </source>
</reference>
<dbReference type="InterPro" id="IPR005064">
    <property type="entry name" value="BUG"/>
</dbReference>
<dbReference type="Gene3D" id="3.40.190.10">
    <property type="entry name" value="Periplasmic binding protein-like II"/>
    <property type="match status" value="1"/>
</dbReference>
<dbReference type="Gene3D" id="3.40.190.150">
    <property type="entry name" value="Bordetella uptake gene, domain 1"/>
    <property type="match status" value="1"/>
</dbReference>
<dbReference type="Pfam" id="PF03401">
    <property type="entry name" value="TctC"/>
    <property type="match status" value="1"/>
</dbReference>
<proteinExistence type="inferred from homology"/>
<gene>
    <name evidence="3" type="ORF">SAE02_26190</name>
</gene>
<dbReference type="CDD" id="cd07012">
    <property type="entry name" value="PBP2_Bug_TTT"/>
    <property type="match status" value="1"/>
</dbReference>
<sequence length="330" mass="35434">MNSKMSIAAAVCAVIFGATAAQAEWKPTKPVEFVVTSGAGGGTDTFARTIQSIIAKNNLMEAPVVVVNKGGGSGAEGYVYGAGNAGNPYKLIFGTNNQYLLPYVAKLGYKPADMVPVASMALDEFLIWVNAEAPYKDIKDFVDAAKKPEGLKMGGSQSKDTDQTLVSIVQNATGAKFTYIPFKSGGEAAVQLAGAHIDANVNNPNENFGQWKAGMVRPLCVFSANRMAAGAKVAGDMSWSDIPTCKEGGLNVENYQMPRTVWLPAGVPDDAVKFFVDVLTKAQQTPEWKSYIERTSQTDRFLTGDEMRSFVKADEEKAVQVFKKEGWAVQ</sequence>
<protein>
    <submittedName>
        <fullName evidence="3">Tricarboxylate transporter</fullName>
    </submittedName>
</protein>
<keyword evidence="2" id="KW-0732">Signal</keyword>
<dbReference type="OrthoDB" id="7250553at2"/>